<name>A0ABM9H7P4_STRGL</name>
<dbReference type="EMBL" id="CAKXYP010000026">
    <property type="protein sequence ID" value="CAH9419673.1"/>
    <property type="molecule type" value="Genomic_DNA"/>
</dbReference>
<proteinExistence type="predicted"/>
<evidence type="ECO:0000256" key="1">
    <source>
        <dbReference type="SAM" id="MobiDB-lite"/>
    </source>
</evidence>
<gene>
    <name evidence="2" type="ORF">SGL43_06728</name>
</gene>
<keyword evidence="3" id="KW-1185">Reference proteome</keyword>
<organism evidence="2 3">
    <name type="scientific">Streptomyces globisporus</name>
    <dbReference type="NCBI Taxonomy" id="1908"/>
    <lineage>
        <taxon>Bacteria</taxon>
        <taxon>Bacillati</taxon>
        <taxon>Actinomycetota</taxon>
        <taxon>Actinomycetes</taxon>
        <taxon>Kitasatosporales</taxon>
        <taxon>Streptomycetaceae</taxon>
        <taxon>Streptomyces</taxon>
    </lineage>
</organism>
<accession>A0ABM9H7P4</accession>
<sequence>MVGVMEVRAAERWGSGPRMPPPVETVAAGRDAVKDLGNEGPT</sequence>
<evidence type="ECO:0000313" key="2">
    <source>
        <dbReference type="EMBL" id="CAH9419673.1"/>
    </source>
</evidence>
<protein>
    <submittedName>
        <fullName evidence="2">Uncharacterized protein</fullName>
    </submittedName>
</protein>
<dbReference type="Proteomes" id="UP001154015">
    <property type="component" value="Unassembled WGS sequence"/>
</dbReference>
<feature type="region of interest" description="Disordered" evidence="1">
    <location>
        <begin position="1"/>
        <end position="24"/>
    </location>
</feature>
<reference evidence="2" key="1">
    <citation type="submission" date="2022-03" db="EMBL/GenBank/DDBJ databases">
        <authorList>
            <person name="Leyn A S."/>
        </authorList>
    </citation>
    <scope>NUCLEOTIDE SEQUENCE</scope>
    <source>
        <strain evidence="2">Streptomyces globisporus 4-3</strain>
    </source>
</reference>
<comment type="caution">
    <text evidence="2">The sequence shown here is derived from an EMBL/GenBank/DDBJ whole genome shotgun (WGS) entry which is preliminary data.</text>
</comment>
<evidence type="ECO:0000313" key="3">
    <source>
        <dbReference type="Proteomes" id="UP001154015"/>
    </source>
</evidence>